<feature type="chain" id="PRO_5006387458" description="DUF4794 domain-containing protein" evidence="2">
    <location>
        <begin position="31"/>
        <end position="637"/>
    </location>
</feature>
<dbReference type="InParanoid" id="A0A0Q9X3G8"/>
<protein>
    <recommendedName>
        <fullName evidence="5">DUF4794 domain-containing protein</fullName>
    </recommendedName>
</protein>
<name>A0A0Q9X3G8_DROWI</name>
<feature type="compositionally biased region" description="Low complexity" evidence="1">
    <location>
        <begin position="294"/>
        <end position="312"/>
    </location>
</feature>
<accession>A0A0Q9X3G8</accession>
<proteinExistence type="predicted"/>
<evidence type="ECO:0000256" key="1">
    <source>
        <dbReference type="SAM" id="MobiDB-lite"/>
    </source>
</evidence>
<evidence type="ECO:0000256" key="2">
    <source>
        <dbReference type="SAM" id="SignalP"/>
    </source>
</evidence>
<reference evidence="3 4" key="1">
    <citation type="journal article" date="2007" name="Nature">
        <title>Evolution of genes and genomes on the Drosophila phylogeny.</title>
        <authorList>
            <consortium name="Drosophila 12 Genomes Consortium"/>
            <person name="Clark A.G."/>
            <person name="Eisen M.B."/>
            <person name="Smith D.R."/>
            <person name="Bergman C.M."/>
            <person name="Oliver B."/>
            <person name="Markow T.A."/>
            <person name="Kaufman T.C."/>
            <person name="Kellis M."/>
            <person name="Gelbart W."/>
            <person name="Iyer V.N."/>
            <person name="Pollard D.A."/>
            <person name="Sackton T.B."/>
            <person name="Larracuente A.M."/>
            <person name="Singh N.D."/>
            <person name="Abad J.P."/>
            <person name="Abt D.N."/>
            <person name="Adryan B."/>
            <person name="Aguade M."/>
            <person name="Akashi H."/>
            <person name="Anderson W.W."/>
            <person name="Aquadro C.F."/>
            <person name="Ardell D.H."/>
            <person name="Arguello R."/>
            <person name="Artieri C.G."/>
            <person name="Barbash D.A."/>
            <person name="Barker D."/>
            <person name="Barsanti P."/>
            <person name="Batterham P."/>
            <person name="Batzoglou S."/>
            <person name="Begun D."/>
            <person name="Bhutkar A."/>
            <person name="Blanco E."/>
            <person name="Bosak S.A."/>
            <person name="Bradley R.K."/>
            <person name="Brand A.D."/>
            <person name="Brent M.R."/>
            <person name="Brooks A.N."/>
            <person name="Brown R.H."/>
            <person name="Butlin R.K."/>
            <person name="Caggese C."/>
            <person name="Calvi B.R."/>
            <person name="Bernardo de Carvalho A."/>
            <person name="Caspi A."/>
            <person name="Castrezana S."/>
            <person name="Celniker S.E."/>
            <person name="Chang J.L."/>
            <person name="Chapple C."/>
            <person name="Chatterji S."/>
            <person name="Chinwalla A."/>
            <person name="Civetta A."/>
            <person name="Clifton S.W."/>
            <person name="Comeron J.M."/>
            <person name="Costello J.C."/>
            <person name="Coyne J.A."/>
            <person name="Daub J."/>
            <person name="David R.G."/>
            <person name="Delcher A.L."/>
            <person name="Delehaunty K."/>
            <person name="Do C.B."/>
            <person name="Ebling H."/>
            <person name="Edwards K."/>
            <person name="Eickbush T."/>
            <person name="Evans J.D."/>
            <person name="Filipski A."/>
            <person name="Findeiss S."/>
            <person name="Freyhult E."/>
            <person name="Fulton L."/>
            <person name="Fulton R."/>
            <person name="Garcia A.C."/>
            <person name="Gardiner A."/>
            <person name="Garfield D.A."/>
            <person name="Garvin B.E."/>
            <person name="Gibson G."/>
            <person name="Gilbert D."/>
            <person name="Gnerre S."/>
            <person name="Godfrey J."/>
            <person name="Good R."/>
            <person name="Gotea V."/>
            <person name="Gravely B."/>
            <person name="Greenberg A.J."/>
            <person name="Griffiths-Jones S."/>
            <person name="Gross S."/>
            <person name="Guigo R."/>
            <person name="Gustafson E.A."/>
            <person name="Haerty W."/>
            <person name="Hahn M.W."/>
            <person name="Halligan D.L."/>
            <person name="Halpern A.L."/>
            <person name="Halter G.M."/>
            <person name="Han M.V."/>
            <person name="Heger A."/>
            <person name="Hillier L."/>
            <person name="Hinrichs A.S."/>
            <person name="Holmes I."/>
            <person name="Hoskins R.A."/>
            <person name="Hubisz M.J."/>
            <person name="Hultmark D."/>
            <person name="Huntley M.A."/>
            <person name="Jaffe D.B."/>
            <person name="Jagadeeshan S."/>
            <person name="Jeck W.R."/>
            <person name="Johnson J."/>
            <person name="Jones C.D."/>
            <person name="Jordan W.C."/>
            <person name="Karpen G.H."/>
            <person name="Kataoka E."/>
            <person name="Keightley P.D."/>
            <person name="Kheradpour P."/>
            <person name="Kirkness E.F."/>
            <person name="Koerich L.B."/>
            <person name="Kristiansen K."/>
            <person name="Kudrna D."/>
            <person name="Kulathinal R.J."/>
            <person name="Kumar S."/>
            <person name="Kwok R."/>
            <person name="Lander E."/>
            <person name="Langley C.H."/>
            <person name="Lapoint R."/>
            <person name="Lazzaro B.P."/>
            <person name="Lee S.J."/>
            <person name="Levesque L."/>
            <person name="Li R."/>
            <person name="Lin C.F."/>
            <person name="Lin M.F."/>
            <person name="Lindblad-Toh K."/>
            <person name="Llopart A."/>
            <person name="Long M."/>
            <person name="Low L."/>
            <person name="Lozovsky E."/>
            <person name="Lu J."/>
            <person name="Luo M."/>
            <person name="Machado C.A."/>
            <person name="Makalowski W."/>
            <person name="Marzo M."/>
            <person name="Matsuda M."/>
            <person name="Matzkin L."/>
            <person name="McAllister B."/>
            <person name="McBride C.S."/>
            <person name="McKernan B."/>
            <person name="McKernan K."/>
            <person name="Mendez-Lago M."/>
            <person name="Minx P."/>
            <person name="Mollenhauer M.U."/>
            <person name="Montooth K."/>
            <person name="Mount S.M."/>
            <person name="Mu X."/>
            <person name="Myers E."/>
            <person name="Negre B."/>
            <person name="Newfeld S."/>
            <person name="Nielsen R."/>
            <person name="Noor M.A."/>
            <person name="O'Grady P."/>
            <person name="Pachter L."/>
            <person name="Papaceit M."/>
            <person name="Parisi M.J."/>
            <person name="Parisi M."/>
            <person name="Parts L."/>
            <person name="Pedersen J.S."/>
            <person name="Pesole G."/>
            <person name="Phillippy A.M."/>
            <person name="Ponting C.P."/>
            <person name="Pop M."/>
            <person name="Porcelli D."/>
            <person name="Powell J.R."/>
            <person name="Prohaska S."/>
            <person name="Pruitt K."/>
            <person name="Puig M."/>
            <person name="Quesneville H."/>
            <person name="Ram K.R."/>
            <person name="Rand D."/>
            <person name="Rasmussen M.D."/>
            <person name="Reed L.K."/>
            <person name="Reenan R."/>
            <person name="Reily A."/>
            <person name="Remington K.A."/>
            <person name="Rieger T.T."/>
            <person name="Ritchie M.G."/>
            <person name="Robin C."/>
            <person name="Rogers Y.H."/>
            <person name="Rohde C."/>
            <person name="Rozas J."/>
            <person name="Rubenfield M.J."/>
            <person name="Ruiz A."/>
            <person name="Russo S."/>
            <person name="Salzberg S.L."/>
            <person name="Sanchez-Gracia A."/>
            <person name="Saranga D.J."/>
            <person name="Sato H."/>
            <person name="Schaeffer S.W."/>
            <person name="Schatz M.C."/>
            <person name="Schlenke T."/>
            <person name="Schwartz R."/>
            <person name="Segarra C."/>
            <person name="Singh R.S."/>
            <person name="Sirot L."/>
            <person name="Sirota M."/>
            <person name="Sisneros N.B."/>
            <person name="Smith C.D."/>
            <person name="Smith T.F."/>
            <person name="Spieth J."/>
            <person name="Stage D.E."/>
            <person name="Stark A."/>
            <person name="Stephan W."/>
            <person name="Strausberg R.L."/>
            <person name="Strempel S."/>
            <person name="Sturgill D."/>
            <person name="Sutton G."/>
            <person name="Sutton G.G."/>
            <person name="Tao W."/>
            <person name="Teichmann S."/>
            <person name="Tobari Y.N."/>
            <person name="Tomimura Y."/>
            <person name="Tsolas J.M."/>
            <person name="Valente V.L."/>
            <person name="Venter E."/>
            <person name="Venter J.C."/>
            <person name="Vicario S."/>
            <person name="Vieira F.G."/>
            <person name="Vilella A.J."/>
            <person name="Villasante A."/>
            <person name="Walenz B."/>
            <person name="Wang J."/>
            <person name="Wasserman M."/>
            <person name="Watts T."/>
            <person name="Wilson D."/>
            <person name="Wilson R.K."/>
            <person name="Wing R.A."/>
            <person name="Wolfner M.F."/>
            <person name="Wong A."/>
            <person name="Wong G.K."/>
            <person name="Wu C.I."/>
            <person name="Wu G."/>
            <person name="Yamamoto D."/>
            <person name="Yang H.P."/>
            <person name="Yang S.P."/>
            <person name="Yorke J.A."/>
            <person name="Yoshida K."/>
            <person name="Zdobnov E."/>
            <person name="Zhang P."/>
            <person name="Zhang Y."/>
            <person name="Zimin A.V."/>
            <person name="Baldwin J."/>
            <person name="Abdouelleil A."/>
            <person name="Abdulkadir J."/>
            <person name="Abebe A."/>
            <person name="Abera B."/>
            <person name="Abreu J."/>
            <person name="Acer S.C."/>
            <person name="Aftuck L."/>
            <person name="Alexander A."/>
            <person name="An P."/>
            <person name="Anderson E."/>
            <person name="Anderson S."/>
            <person name="Arachi H."/>
            <person name="Azer M."/>
            <person name="Bachantsang P."/>
            <person name="Barry A."/>
            <person name="Bayul T."/>
            <person name="Berlin A."/>
            <person name="Bessette D."/>
            <person name="Bloom T."/>
            <person name="Blye J."/>
            <person name="Boguslavskiy L."/>
            <person name="Bonnet C."/>
            <person name="Boukhgalter B."/>
            <person name="Bourzgui I."/>
            <person name="Brown A."/>
            <person name="Cahill P."/>
            <person name="Channer S."/>
            <person name="Cheshatsang Y."/>
            <person name="Chuda L."/>
            <person name="Citroen M."/>
            <person name="Collymore A."/>
            <person name="Cooke P."/>
            <person name="Costello M."/>
            <person name="D'Aco K."/>
            <person name="Daza R."/>
            <person name="De Haan G."/>
            <person name="DeGray S."/>
            <person name="DeMaso C."/>
            <person name="Dhargay N."/>
            <person name="Dooley K."/>
            <person name="Dooley E."/>
            <person name="Doricent M."/>
            <person name="Dorje P."/>
            <person name="Dorjee K."/>
            <person name="Dupes A."/>
            <person name="Elong R."/>
            <person name="Falk J."/>
            <person name="Farina A."/>
            <person name="Faro S."/>
            <person name="Ferguson D."/>
            <person name="Fisher S."/>
            <person name="Foley C.D."/>
            <person name="Franke A."/>
            <person name="Friedrich D."/>
            <person name="Gadbois L."/>
            <person name="Gearin G."/>
            <person name="Gearin C.R."/>
            <person name="Giannoukos G."/>
            <person name="Goode T."/>
            <person name="Graham J."/>
            <person name="Grandbois E."/>
            <person name="Grewal S."/>
            <person name="Gyaltsen K."/>
            <person name="Hafez N."/>
            <person name="Hagos B."/>
            <person name="Hall J."/>
            <person name="Henson C."/>
            <person name="Hollinger A."/>
            <person name="Honan T."/>
            <person name="Huard M.D."/>
            <person name="Hughes L."/>
            <person name="Hurhula B."/>
            <person name="Husby M.E."/>
            <person name="Kamat A."/>
            <person name="Kanga B."/>
            <person name="Kashin S."/>
            <person name="Khazanovich D."/>
            <person name="Kisner P."/>
            <person name="Lance K."/>
            <person name="Lara M."/>
            <person name="Lee W."/>
            <person name="Lennon N."/>
            <person name="Letendre F."/>
            <person name="LeVine R."/>
            <person name="Lipovsky A."/>
            <person name="Liu X."/>
            <person name="Liu J."/>
            <person name="Liu S."/>
            <person name="Lokyitsang T."/>
            <person name="Lokyitsang Y."/>
            <person name="Lubonja R."/>
            <person name="Lui A."/>
            <person name="MacDonald P."/>
            <person name="Magnisalis V."/>
            <person name="Maru K."/>
            <person name="Matthews C."/>
            <person name="McCusker W."/>
            <person name="McDonough S."/>
            <person name="Mehta T."/>
            <person name="Meldrim J."/>
            <person name="Meneus L."/>
            <person name="Mihai O."/>
            <person name="Mihalev A."/>
            <person name="Mihova T."/>
            <person name="Mittelman R."/>
            <person name="Mlenga V."/>
            <person name="Montmayeur A."/>
            <person name="Mulrain L."/>
            <person name="Navidi A."/>
            <person name="Naylor J."/>
            <person name="Negash T."/>
            <person name="Nguyen T."/>
            <person name="Nguyen N."/>
            <person name="Nicol R."/>
            <person name="Norbu C."/>
            <person name="Norbu N."/>
            <person name="Novod N."/>
            <person name="O'Neill B."/>
            <person name="Osman S."/>
            <person name="Markiewicz E."/>
            <person name="Oyono O.L."/>
            <person name="Patti C."/>
            <person name="Phunkhang P."/>
            <person name="Pierre F."/>
            <person name="Priest M."/>
            <person name="Raghuraman S."/>
            <person name="Rege F."/>
            <person name="Reyes R."/>
            <person name="Rise C."/>
            <person name="Rogov P."/>
            <person name="Ross K."/>
            <person name="Ryan E."/>
            <person name="Settipalli S."/>
            <person name="Shea T."/>
            <person name="Sherpa N."/>
            <person name="Shi L."/>
            <person name="Shih D."/>
            <person name="Sparrow T."/>
            <person name="Spaulding J."/>
            <person name="Stalker J."/>
            <person name="Stange-Thomann N."/>
            <person name="Stavropoulos S."/>
            <person name="Stone C."/>
            <person name="Strader C."/>
            <person name="Tesfaye S."/>
            <person name="Thomson T."/>
            <person name="Thoulutsang Y."/>
            <person name="Thoulutsang D."/>
            <person name="Topham K."/>
            <person name="Topping I."/>
            <person name="Tsamla T."/>
            <person name="Vassiliev H."/>
            <person name="Vo A."/>
            <person name="Wangchuk T."/>
            <person name="Wangdi T."/>
            <person name="Weiand M."/>
            <person name="Wilkinson J."/>
            <person name="Wilson A."/>
            <person name="Yadav S."/>
            <person name="Young G."/>
            <person name="Yu Q."/>
            <person name="Zembek L."/>
            <person name="Zhong D."/>
            <person name="Zimmer A."/>
            <person name="Zwirko Z."/>
            <person name="Jaffe D.B."/>
            <person name="Alvarez P."/>
            <person name="Brockman W."/>
            <person name="Butler J."/>
            <person name="Chin C."/>
            <person name="Gnerre S."/>
            <person name="Grabherr M."/>
            <person name="Kleber M."/>
            <person name="Mauceli E."/>
            <person name="MacCallum I."/>
        </authorList>
    </citation>
    <scope>NUCLEOTIDE SEQUENCE [LARGE SCALE GENOMIC DNA]</scope>
    <source>
        <strain evidence="4">Tucson 14030-0811.24</strain>
    </source>
</reference>
<dbReference type="FunCoup" id="A0A0Q9X3G8">
    <property type="interactions" value="1"/>
</dbReference>
<dbReference type="EMBL" id="CH963925">
    <property type="protein sequence ID" value="KRF98839.1"/>
    <property type="molecule type" value="Genomic_DNA"/>
</dbReference>
<feature type="region of interest" description="Disordered" evidence="1">
    <location>
        <begin position="292"/>
        <end position="314"/>
    </location>
</feature>
<feature type="region of interest" description="Disordered" evidence="1">
    <location>
        <begin position="54"/>
        <end position="83"/>
    </location>
</feature>
<gene>
    <name evidence="3" type="primary">Dwil\GK27776</name>
    <name evidence="3" type="ORF">Dwil_GK27776</name>
</gene>
<feature type="signal peptide" evidence="2">
    <location>
        <begin position="1"/>
        <end position="30"/>
    </location>
</feature>
<keyword evidence="2" id="KW-0732">Signal</keyword>
<dbReference type="STRING" id="7260.A0A0Q9X3G8"/>
<feature type="region of interest" description="Disordered" evidence="1">
    <location>
        <begin position="215"/>
        <end position="235"/>
    </location>
</feature>
<keyword evidence="4" id="KW-1185">Reference proteome</keyword>
<dbReference type="Proteomes" id="UP000007798">
    <property type="component" value="Unassembled WGS sequence"/>
</dbReference>
<sequence>MSLNEQGIPKNPLAILIACFCILIEGRAEGEELETKPTTVAQVQVEPIASTKLTPSVLEETKGKTEKRDSSDQTDSVYAIKPSKDGPFRPIYASPSSSSYPYEGESAPIFQPTTVRYTAAEAAPQNYYEKPENGGGGGIRYTPVLPTALPTTGGGQHHHHRFGVPGTPHRFSFAAPPQVELYQRPAVNYVDPNPEVSPSISYERAGPPQQYHLTAAVQPSSPSSPSPPPPPSAVPQEQYITAIHPKYHPLQQHQEQVTLAVPPGQRFQYIIAIPMAYMKKFEQQLLARQSQYKSTSTTSTTTSTPAPPSTTALSRQPIIQQFGPLARDHQGLYRPYYQAEAASAPPTAVTQPPQQQILQIPASLLLAAIQQLQQQQQQNQQQSLYAKPSAATVYQPLVYQQHSAPTPQLQQLQRVYQPAAIYNDHPSGASLYGKQISVYMGIYGYHQQQQLLPIVHYNPIYVQGPPIEQQHQFAISPRFSNNIPKAAYNLAHESTPPIQVVRLSAANAPPVHHYHHYQAMPGPMQQQFYHAPQQYVSPYVEGGTPAVAGAGAGPGPATGAVSAAASPAIIPYFSHPGAVHYGTHLYHPLATATAITATSSPKQQTSTATVTATSGGHLPGGSKAALLPAAANIVKYP</sequence>
<feature type="compositionally biased region" description="Basic and acidic residues" evidence="1">
    <location>
        <begin position="59"/>
        <end position="71"/>
    </location>
</feature>
<organism evidence="3 4">
    <name type="scientific">Drosophila willistoni</name>
    <name type="common">Fruit fly</name>
    <dbReference type="NCBI Taxonomy" id="7260"/>
    <lineage>
        <taxon>Eukaryota</taxon>
        <taxon>Metazoa</taxon>
        <taxon>Ecdysozoa</taxon>
        <taxon>Arthropoda</taxon>
        <taxon>Hexapoda</taxon>
        <taxon>Insecta</taxon>
        <taxon>Pterygota</taxon>
        <taxon>Neoptera</taxon>
        <taxon>Endopterygota</taxon>
        <taxon>Diptera</taxon>
        <taxon>Brachycera</taxon>
        <taxon>Muscomorpha</taxon>
        <taxon>Ephydroidea</taxon>
        <taxon>Drosophilidae</taxon>
        <taxon>Drosophila</taxon>
        <taxon>Sophophora</taxon>
    </lineage>
</organism>
<evidence type="ECO:0000313" key="4">
    <source>
        <dbReference type="Proteomes" id="UP000007798"/>
    </source>
</evidence>
<feature type="compositionally biased region" description="Pro residues" evidence="1">
    <location>
        <begin position="222"/>
        <end position="233"/>
    </location>
</feature>
<evidence type="ECO:0000313" key="3">
    <source>
        <dbReference type="EMBL" id="KRF98839.1"/>
    </source>
</evidence>
<evidence type="ECO:0008006" key="5">
    <source>
        <dbReference type="Google" id="ProtNLM"/>
    </source>
</evidence>
<dbReference type="AlphaFoldDB" id="A0A0Q9X3G8"/>
<dbReference type="OrthoDB" id="8056885at2759"/>